<feature type="region of interest" description="Disordered" evidence="1">
    <location>
        <begin position="1"/>
        <end position="22"/>
    </location>
</feature>
<reference evidence="2 3" key="1">
    <citation type="journal article" date="2016" name="Nat. Commun.">
        <title>Thousands of microbial genomes shed light on interconnected biogeochemical processes in an aquifer system.</title>
        <authorList>
            <person name="Anantharaman K."/>
            <person name="Brown C.T."/>
            <person name="Hug L.A."/>
            <person name="Sharon I."/>
            <person name="Castelle C.J."/>
            <person name="Probst A.J."/>
            <person name="Thomas B.C."/>
            <person name="Singh A."/>
            <person name="Wilkins M.J."/>
            <person name="Karaoz U."/>
            <person name="Brodie E.L."/>
            <person name="Williams K.H."/>
            <person name="Hubbard S.S."/>
            <person name="Banfield J.F."/>
        </authorList>
    </citation>
    <scope>NUCLEOTIDE SEQUENCE [LARGE SCALE GENOMIC DNA]</scope>
</reference>
<proteinExistence type="predicted"/>
<organism evidence="2 3">
    <name type="scientific">Candidatus Gottesmanbacteria bacterium RBG_16_52_11</name>
    <dbReference type="NCBI Taxonomy" id="1798374"/>
    <lineage>
        <taxon>Bacteria</taxon>
        <taxon>Candidatus Gottesmaniibacteriota</taxon>
    </lineage>
</organism>
<feature type="compositionally biased region" description="Pro residues" evidence="1">
    <location>
        <begin position="1"/>
        <end position="12"/>
    </location>
</feature>
<sequence>MEAPTEPIPLPPEYREVGNKQNPEAFRMQVHRRRGMPVPAELGGAAESPEAAELPEDSVSVRLNTESRIPAGTYPLLDTIRRKMTGEGSGTSAAVRDYTVRCLVAAGAIPEDVYAKWKRETGLSDFRMRLFLPQAHLQRYGGDTAGTVRNAGVIFKIKMGWDACLETAETIPNQLAGLTGNGVVVVYDPPGQFMSTFARPERIRDDPYLATVSEYNLAEDRSLGLFGLSDRQLSDVPVVTIGHSRGAAAAMHEGGNSWQADNRGYVLLAPS</sequence>
<name>A0A1F5YR17_9BACT</name>
<evidence type="ECO:0000313" key="2">
    <source>
        <dbReference type="EMBL" id="OGG02566.1"/>
    </source>
</evidence>
<dbReference type="EMBL" id="MFJD01000007">
    <property type="protein sequence ID" value="OGG02566.1"/>
    <property type="molecule type" value="Genomic_DNA"/>
</dbReference>
<dbReference type="AlphaFoldDB" id="A0A1F5YR17"/>
<protein>
    <submittedName>
        <fullName evidence="2">Uncharacterized protein</fullName>
    </submittedName>
</protein>
<gene>
    <name evidence="2" type="ORF">A2Z33_02125</name>
</gene>
<evidence type="ECO:0000256" key="1">
    <source>
        <dbReference type="SAM" id="MobiDB-lite"/>
    </source>
</evidence>
<comment type="caution">
    <text evidence="2">The sequence shown here is derived from an EMBL/GenBank/DDBJ whole genome shotgun (WGS) entry which is preliminary data.</text>
</comment>
<accession>A0A1F5YR17</accession>
<evidence type="ECO:0000313" key="3">
    <source>
        <dbReference type="Proteomes" id="UP000178448"/>
    </source>
</evidence>
<dbReference type="Proteomes" id="UP000178448">
    <property type="component" value="Unassembled WGS sequence"/>
</dbReference>